<accession>A0A897NDQ1</accession>
<organism evidence="2 3">
    <name type="scientific">Halapricum desulfuricans</name>
    <dbReference type="NCBI Taxonomy" id="2841257"/>
    <lineage>
        <taxon>Archaea</taxon>
        <taxon>Methanobacteriati</taxon>
        <taxon>Methanobacteriota</taxon>
        <taxon>Stenosarchaea group</taxon>
        <taxon>Halobacteria</taxon>
        <taxon>Halobacteriales</taxon>
        <taxon>Haloarculaceae</taxon>
        <taxon>Halapricum</taxon>
    </lineage>
</organism>
<name>A0A897NDQ1_9EURY</name>
<evidence type="ECO:0000256" key="1">
    <source>
        <dbReference type="SAM" id="Phobius"/>
    </source>
</evidence>
<gene>
    <name evidence="2" type="ORF">HSBGL_0370</name>
</gene>
<proteinExistence type="predicted"/>
<reference evidence="2" key="1">
    <citation type="submission" date="2020-11" db="EMBL/GenBank/DDBJ databases">
        <title>Carbohydrate-dependent, anaerobic sulfur respiration: A novel catabolism in halophilic archaea.</title>
        <authorList>
            <person name="Sorokin D.Y."/>
            <person name="Messina E."/>
            <person name="Smedile F."/>
            <person name="La Cono V."/>
            <person name="Hallsworth J.E."/>
            <person name="Yakimov M.M."/>
        </authorList>
    </citation>
    <scope>NUCLEOTIDE SEQUENCE</scope>
    <source>
        <strain evidence="2">HSR-Bgl</strain>
    </source>
</reference>
<keyword evidence="1" id="KW-0812">Transmembrane</keyword>
<dbReference type="RefSeq" id="WP_229125381.1">
    <property type="nucleotide sequence ID" value="NZ_CP064789.1"/>
</dbReference>
<feature type="transmembrane region" description="Helical" evidence="1">
    <location>
        <begin position="80"/>
        <end position="97"/>
    </location>
</feature>
<evidence type="ECO:0000313" key="2">
    <source>
        <dbReference type="EMBL" id="QSG10807.1"/>
    </source>
</evidence>
<dbReference type="Proteomes" id="UP000663305">
    <property type="component" value="Chromosome"/>
</dbReference>
<keyword evidence="1" id="KW-1133">Transmembrane helix</keyword>
<feature type="transmembrane region" description="Helical" evidence="1">
    <location>
        <begin position="109"/>
        <end position="128"/>
    </location>
</feature>
<sequence length="165" mass="16875">MAERTDQLSRDDEVGDVDLDAIMNEQADATDESDTSGGIRGRIGRRVGSVFSIRTFGLALVLTIGLAFVVSSVIPFVPDNLTGLVGVFLGGGAIGLASDARRYLEVGAAALMAGALTVLLSNFTIAVFGPGVPLVALGAGSSGVAGLLGHYVGRDLRAGLTREIE</sequence>
<keyword evidence="1" id="KW-0472">Membrane</keyword>
<feature type="transmembrane region" description="Helical" evidence="1">
    <location>
        <begin position="134"/>
        <end position="153"/>
    </location>
</feature>
<dbReference type="EMBL" id="CP064789">
    <property type="protein sequence ID" value="QSG10807.1"/>
    <property type="molecule type" value="Genomic_DNA"/>
</dbReference>
<evidence type="ECO:0000313" key="3">
    <source>
        <dbReference type="Proteomes" id="UP000663305"/>
    </source>
</evidence>
<dbReference type="AlphaFoldDB" id="A0A897NDQ1"/>
<dbReference type="GeneID" id="68859899"/>
<protein>
    <submittedName>
        <fullName evidence="2">Putative membrane protein</fullName>
    </submittedName>
</protein>
<feature type="transmembrane region" description="Helical" evidence="1">
    <location>
        <begin position="51"/>
        <end position="74"/>
    </location>
</feature>